<dbReference type="InterPro" id="IPR022383">
    <property type="entry name" value="Lactate/malate_DH_C"/>
</dbReference>
<dbReference type="Gene3D" id="3.90.110.10">
    <property type="entry name" value="Lactate dehydrogenase/glycoside hydrolase, family 4, C-terminal"/>
    <property type="match status" value="1"/>
</dbReference>
<keyword evidence="6" id="KW-0963">Cytoplasm</keyword>
<dbReference type="SUPFAM" id="SSF56327">
    <property type="entry name" value="LDH C-terminal domain-like"/>
    <property type="match status" value="1"/>
</dbReference>
<evidence type="ECO:0000256" key="1">
    <source>
        <dbReference type="ARBA" id="ARBA00004843"/>
    </source>
</evidence>
<evidence type="ECO:0000313" key="13">
    <source>
        <dbReference type="Proteomes" id="UP000469440"/>
    </source>
</evidence>
<dbReference type="SUPFAM" id="SSF51735">
    <property type="entry name" value="NAD(P)-binding Rossmann-fold domains"/>
    <property type="match status" value="1"/>
</dbReference>
<accession>A0A6N8I3C0</accession>
<feature type="binding site" evidence="6">
    <location>
        <position position="144"/>
    </location>
    <ligand>
        <name>NAD(+)</name>
        <dbReference type="ChEBI" id="CHEBI:57540"/>
    </ligand>
</feature>
<comment type="activity regulation">
    <text evidence="6">Allosterically activated by fructose 1,6-bisphosphate (FBP).</text>
</comment>
<reference evidence="12 14" key="2">
    <citation type="submission" date="2020-08" db="EMBL/GenBank/DDBJ databases">
        <title>The isolate Caproiciproducens sp. 7D4C2 produces n-caproate at mildly acidic conditions from hexoses: genome and rBOX comparison with related strains and chain-elongating bacteria.</title>
        <authorList>
            <person name="Esquivel-Elizondo S."/>
            <person name="Bagci C."/>
            <person name="Temovska M."/>
            <person name="Jeon B.S."/>
            <person name="Bessarab I."/>
            <person name="Williams R.B.H."/>
            <person name="Huson D.H."/>
            <person name="Angenent L.T."/>
        </authorList>
    </citation>
    <scope>NUCLEOTIDE SEQUENCE [LARGE SCALE GENOMIC DNA]</scope>
    <source>
        <strain evidence="12 14">7D4C2</strain>
    </source>
</reference>
<dbReference type="PRINTS" id="PR00086">
    <property type="entry name" value="LLDHDRGNASE"/>
</dbReference>
<evidence type="ECO:0000259" key="10">
    <source>
        <dbReference type="Pfam" id="PF02866"/>
    </source>
</evidence>
<comment type="subcellular location">
    <subcellularLocation>
        <location evidence="6">Cytoplasm</location>
    </subcellularLocation>
</comment>
<comment type="subunit">
    <text evidence="6">Homotetramer.</text>
</comment>
<feature type="domain" description="Lactate/malate dehydrogenase C-terminal" evidence="10">
    <location>
        <begin position="146"/>
        <end position="310"/>
    </location>
</feature>
<feature type="binding site" evidence="6">
    <location>
        <position position="231"/>
    </location>
    <ligand>
        <name>substrate</name>
    </ligand>
</feature>
<comment type="catalytic activity">
    <reaction evidence="6">
        <text>(S)-lactate + NAD(+) = pyruvate + NADH + H(+)</text>
        <dbReference type="Rhea" id="RHEA:23444"/>
        <dbReference type="ChEBI" id="CHEBI:15361"/>
        <dbReference type="ChEBI" id="CHEBI:15378"/>
        <dbReference type="ChEBI" id="CHEBI:16651"/>
        <dbReference type="ChEBI" id="CHEBI:57540"/>
        <dbReference type="ChEBI" id="CHEBI:57945"/>
        <dbReference type="EC" id="1.1.1.27"/>
    </reaction>
</comment>
<evidence type="ECO:0000256" key="3">
    <source>
        <dbReference type="ARBA" id="ARBA00012967"/>
    </source>
</evidence>
<dbReference type="Gene3D" id="3.40.50.720">
    <property type="entry name" value="NAD(P)-binding Rossmann-like Domain"/>
    <property type="match status" value="1"/>
</dbReference>
<dbReference type="AlphaFoldDB" id="A0A6N8I3C0"/>
<keyword evidence="13" id="KW-1185">Reference proteome</keyword>
<dbReference type="InterPro" id="IPR036291">
    <property type="entry name" value="NAD(P)-bd_dom_sf"/>
</dbReference>
<evidence type="ECO:0000259" key="9">
    <source>
        <dbReference type="Pfam" id="PF00056"/>
    </source>
</evidence>
<feature type="binding site" evidence="6">
    <location>
        <position position="40"/>
    </location>
    <ligand>
        <name>NAD(+)</name>
        <dbReference type="ChEBI" id="CHEBI:57540"/>
    </ligand>
</feature>
<feature type="binding site" evidence="6 8">
    <location>
        <begin position="119"/>
        <end position="121"/>
    </location>
    <ligand>
        <name>NAD(+)</name>
        <dbReference type="ChEBI" id="CHEBI:57540"/>
    </ligand>
</feature>
<dbReference type="CDD" id="cd05291">
    <property type="entry name" value="HicDH_like"/>
    <property type="match status" value="1"/>
</dbReference>
<dbReference type="UniPathway" id="UPA00554">
    <property type="reaction ID" value="UER00611"/>
</dbReference>
<protein>
    <recommendedName>
        <fullName evidence="3 6">L-lactate dehydrogenase</fullName>
        <shortName evidence="6">L-LDH</shortName>
        <ecNumber evidence="3 6">1.1.1.27</ecNumber>
    </recommendedName>
</protein>
<dbReference type="PANTHER" id="PTHR43128">
    <property type="entry name" value="L-2-HYDROXYCARBOXYLATE DEHYDROGENASE (NAD(P)(+))"/>
    <property type="match status" value="1"/>
</dbReference>
<dbReference type="Proteomes" id="UP000515909">
    <property type="component" value="Chromosome"/>
</dbReference>
<evidence type="ECO:0000313" key="14">
    <source>
        <dbReference type="Proteomes" id="UP000515909"/>
    </source>
</evidence>
<evidence type="ECO:0000256" key="7">
    <source>
        <dbReference type="PIRSR" id="PIRSR000102-1"/>
    </source>
</evidence>
<feature type="binding site" evidence="8">
    <location>
        <begin position="10"/>
        <end position="15"/>
    </location>
    <ligand>
        <name>NAD(+)</name>
        <dbReference type="ChEBI" id="CHEBI:57540"/>
    </ligand>
</feature>
<keyword evidence="5 6" id="KW-0520">NAD</keyword>
<comment type="similarity">
    <text evidence="2 6">Belongs to the LDH/MDH superfamily. LDH family.</text>
</comment>
<feature type="binding site" evidence="6">
    <location>
        <begin position="121"/>
        <end position="124"/>
    </location>
    <ligand>
        <name>substrate</name>
    </ligand>
</feature>
<keyword evidence="6" id="KW-0021">Allosteric enzyme</keyword>
<dbReference type="PANTHER" id="PTHR43128:SF31">
    <property type="entry name" value="L-LACTATE DEHYDROGENASE"/>
    <property type="match status" value="1"/>
</dbReference>
<feature type="binding site" evidence="6 8">
    <location>
        <position position="35"/>
    </location>
    <ligand>
        <name>NAD(+)</name>
        <dbReference type="ChEBI" id="CHEBI:57540"/>
    </ligand>
</feature>
<evidence type="ECO:0000256" key="4">
    <source>
        <dbReference type="ARBA" id="ARBA00023002"/>
    </source>
</evidence>
<dbReference type="EC" id="1.1.1.27" evidence="3 6"/>
<feature type="binding site" evidence="6">
    <location>
        <position position="66"/>
    </location>
    <ligand>
        <name>NAD(+)</name>
        <dbReference type="ChEBI" id="CHEBI:57540"/>
    </ligand>
</feature>
<evidence type="ECO:0000256" key="2">
    <source>
        <dbReference type="ARBA" id="ARBA00006054"/>
    </source>
</evidence>
<evidence type="ECO:0000256" key="8">
    <source>
        <dbReference type="PIRSR" id="PIRSR000102-3"/>
    </source>
</evidence>
<comment type="caution">
    <text evidence="6">Lacks conserved residue(s) required for the propagation of feature annotation.</text>
</comment>
<feature type="binding site" evidence="6">
    <location>
        <begin position="149"/>
        <end position="152"/>
    </location>
    <ligand>
        <name>substrate</name>
    </ligand>
</feature>
<dbReference type="Pfam" id="PF02866">
    <property type="entry name" value="Ldh_1_C"/>
    <property type="match status" value="1"/>
</dbReference>
<accession>A0A7G8T7T3</accession>
<feature type="binding site" evidence="6">
    <location>
        <position position="89"/>
    </location>
    <ligand>
        <name>substrate</name>
    </ligand>
</feature>
<dbReference type="InterPro" id="IPR015955">
    <property type="entry name" value="Lactate_DH/Glyco_Ohase_4_C"/>
</dbReference>
<name>A0A6N8I3C0_9FIRM</name>
<dbReference type="KEGG" id="cfem:HCR03_13170"/>
<dbReference type="GO" id="GO:0006089">
    <property type="term" value="P:lactate metabolic process"/>
    <property type="evidence" value="ECO:0007669"/>
    <property type="project" value="TreeGrafter"/>
</dbReference>
<evidence type="ECO:0000256" key="6">
    <source>
        <dbReference type="HAMAP-Rule" id="MF_00488"/>
    </source>
</evidence>
<sequence length="315" mass="34074">MKTRKIAVIGAGHVGSHCGFSLITQGVCDELVYLDTDRDKAVSQAMDLADATVYLPHHVNVRAGDYNDLADADIAVMAAGPLPDEHQTRMDTLGATIKEMKTIVGPMKESGFSGILVSISNPADVIAHYLQERTGLPARHVISTSTTLDSARLRRVLSERTGIDQKSIHAYVMGEHGESQMVAWSNASVAGVPLTELMKKHPESYGKLDLDEIAAAARKGGWIVLHGKKSTEFGIGTALTEIVKTIFHDEKKILPVSCLLEGQYGQRNVYASVPAVLGADGAERIVEIGMTQEELEKFGDSCETMRKNFKIAMGL</sequence>
<dbReference type="Pfam" id="PF00056">
    <property type="entry name" value="Ldh_1_N"/>
    <property type="match status" value="1"/>
</dbReference>
<dbReference type="PIRSF" id="PIRSF000102">
    <property type="entry name" value="Lac_mal_DH"/>
    <property type="match status" value="1"/>
</dbReference>
<dbReference type="HAMAP" id="MF_00488">
    <property type="entry name" value="Lactate_dehydrog"/>
    <property type="match status" value="1"/>
</dbReference>
<dbReference type="InterPro" id="IPR001557">
    <property type="entry name" value="L-lactate/malate_DH"/>
</dbReference>
<keyword evidence="4 6" id="KW-0560">Oxidoreductase</keyword>
<feature type="binding site" evidence="6">
    <location>
        <position position="154"/>
    </location>
    <ligand>
        <name>beta-D-fructose 1,6-bisphosphate</name>
        <dbReference type="ChEBI" id="CHEBI:32966"/>
        <note>allosteric activator</note>
    </ligand>
</feature>
<dbReference type="EMBL" id="VWXL01000084">
    <property type="protein sequence ID" value="MVB12237.1"/>
    <property type="molecule type" value="Genomic_DNA"/>
</dbReference>
<feature type="domain" description="Lactate/malate dehydrogenase N-terminal" evidence="9">
    <location>
        <begin position="5"/>
        <end position="142"/>
    </location>
</feature>
<dbReference type="NCBIfam" id="TIGR01771">
    <property type="entry name" value="L-LDH-NAD"/>
    <property type="match status" value="1"/>
</dbReference>
<feature type="active site" description="Proton acceptor" evidence="6 7">
    <location>
        <position position="176"/>
    </location>
</feature>
<dbReference type="InterPro" id="IPR001236">
    <property type="entry name" value="Lactate/malate_DH_N"/>
</dbReference>
<feature type="binding site" evidence="6">
    <location>
        <position position="169"/>
    </location>
    <ligand>
        <name>beta-D-fructose 1,6-bisphosphate</name>
        <dbReference type="ChEBI" id="CHEBI:32966"/>
        <note>allosteric activator</note>
    </ligand>
</feature>
<comment type="pathway">
    <text evidence="1 6">Fermentation; pyruvate fermentation to lactate; (S)-lactate from pyruvate: step 1/1.</text>
</comment>
<dbReference type="InterPro" id="IPR011304">
    <property type="entry name" value="L-lactate_DH"/>
</dbReference>
<dbReference type="Proteomes" id="UP000469440">
    <property type="component" value="Unassembled WGS sequence"/>
</dbReference>
<evidence type="ECO:0000313" key="11">
    <source>
        <dbReference type="EMBL" id="MVB12237.1"/>
    </source>
</evidence>
<proteinExistence type="inferred from homology"/>
<dbReference type="GO" id="GO:0005737">
    <property type="term" value="C:cytoplasm"/>
    <property type="evidence" value="ECO:0007669"/>
    <property type="project" value="UniProtKB-SubCell"/>
</dbReference>
<dbReference type="OrthoDB" id="9802969at2"/>
<reference evidence="11 13" key="1">
    <citation type="submission" date="2019-09" db="EMBL/GenBank/DDBJ databases">
        <title>Genome sequence of Clostridium sp. EA1.</title>
        <authorList>
            <person name="Poehlein A."/>
            <person name="Bengelsdorf F.R."/>
            <person name="Daniel R."/>
        </authorList>
    </citation>
    <scope>NUCLEOTIDE SEQUENCE [LARGE SCALE GENOMIC DNA]</scope>
    <source>
        <strain evidence="11 13">EA1</strain>
    </source>
</reference>
<organism evidence="11 13">
    <name type="scientific">Caproicibacter fermentans</name>
    <dbReference type="NCBI Taxonomy" id="2576756"/>
    <lineage>
        <taxon>Bacteria</taxon>
        <taxon>Bacillati</taxon>
        <taxon>Bacillota</taxon>
        <taxon>Clostridia</taxon>
        <taxon>Eubacteriales</taxon>
        <taxon>Acutalibacteraceae</taxon>
        <taxon>Caproicibacter</taxon>
    </lineage>
</organism>
<evidence type="ECO:0000313" key="12">
    <source>
        <dbReference type="EMBL" id="QNK39674.1"/>
    </source>
</evidence>
<evidence type="ECO:0000256" key="5">
    <source>
        <dbReference type="ARBA" id="ARBA00023027"/>
    </source>
</evidence>
<dbReference type="RefSeq" id="WP_156991065.1">
    <property type="nucleotide sequence ID" value="NZ_CP060286.1"/>
</dbReference>
<dbReference type="GO" id="GO:0004459">
    <property type="term" value="F:L-lactate dehydrogenase (NAD+) activity"/>
    <property type="evidence" value="ECO:0007669"/>
    <property type="project" value="UniProtKB-UniRule"/>
</dbReference>
<dbReference type="EMBL" id="CP060286">
    <property type="protein sequence ID" value="QNK39674.1"/>
    <property type="molecule type" value="Genomic_DNA"/>
</dbReference>
<feature type="binding site" evidence="6">
    <location>
        <position position="102"/>
    </location>
    <ligand>
        <name>NAD(+)</name>
        <dbReference type="ChEBI" id="CHEBI:57540"/>
    </ligand>
</feature>
<feature type="binding site" evidence="6">
    <location>
        <position position="14"/>
    </location>
    <ligand>
        <name>NAD(+)</name>
        <dbReference type="ChEBI" id="CHEBI:57540"/>
    </ligand>
</feature>
<dbReference type="GO" id="GO:0006096">
    <property type="term" value="P:glycolytic process"/>
    <property type="evidence" value="ECO:0007669"/>
    <property type="project" value="UniProtKB-UniRule"/>
</dbReference>
<comment type="function">
    <text evidence="6">Catalyzes the conversion of lactate to pyruvate.</text>
</comment>
<gene>
    <name evidence="11" type="primary">ldhA</name>
    <name evidence="6" type="synonym">ldh</name>
    <name evidence="11" type="ORF">CAFE_29690</name>
    <name evidence="12" type="ORF">HCR03_13170</name>
</gene>